<feature type="domain" description="Enoyl reductase (ER)" evidence="6">
    <location>
        <begin position="13"/>
        <end position="332"/>
    </location>
</feature>
<evidence type="ECO:0000256" key="4">
    <source>
        <dbReference type="ARBA" id="ARBA00023002"/>
    </source>
</evidence>
<evidence type="ECO:0000259" key="6">
    <source>
        <dbReference type="SMART" id="SM00829"/>
    </source>
</evidence>
<protein>
    <submittedName>
        <fullName evidence="7">2-desacetyl-2-hydroxyethyl bacteriochlorophyllide A dehydrogenase</fullName>
    </submittedName>
</protein>
<dbReference type="GO" id="GO:0016491">
    <property type="term" value="F:oxidoreductase activity"/>
    <property type="evidence" value="ECO:0007669"/>
    <property type="project" value="UniProtKB-KW"/>
</dbReference>
<keyword evidence="4" id="KW-0560">Oxidoreductase</keyword>
<dbReference type="InterPro" id="IPR002328">
    <property type="entry name" value="ADH_Zn_CS"/>
</dbReference>
<dbReference type="InterPro" id="IPR020843">
    <property type="entry name" value="ER"/>
</dbReference>
<evidence type="ECO:0000256" key="3">
    <source>
        <dbReference type="ARBA" id="ARBA00022833"/>
    </source>
</evidence>
<name>A0AA40VMV8_9MICO</name>
<dbReference type="InterPro" id="IPR050129">
    <property type="entry name" value="Zn_alcohol_dh"/>
</dbReference>
<organism evidence="7 8">
    <name type="scientific">Microbacterium invictum</name>
    <dbReference type="NCBI Taxonomy" id="515415"/>
    <lineage>
        <taxon>Bacteria</taxon>
        <taxon>Bacillati</taxon>
        <taxon>Actinomycetota</taxon>
        <taxon>Actinomycetes</taxon>
        <taxon>Micrococcales</taxon>
        <taxon>Microbacteriaceae</taxon>
        <taxon>Microbacterium</taxon>
    </lineage>
</organism>
<dbReference type="InterPro" id="IPR011032">
    <property type="entry name" value="GroES-like_sf"/>
</dbReference>
<accession>A0AA40VMV8</accession>
<comment type="similarity">
    <text evidence="5">Belongs to the zinc-containing alcohol dehydrogenase family.</text>
</comment>
<keyword evidence="2 5" id="KW-0479">Metal-binding</keyword>
<reference evidence="7 8" key="1">
    <citation type="submission" date="2020-08" db="EMBL/GenBank/DDBJ databases">
        <title>Sequencing the genomes of 1000 actinobacteria strains.</title>
        <authorList>
            <person name="Klenk H.-P."/>
        </authorList>
    </citation>
    <scope>NUCLEOTIDE SEQUENCE [LARGE SCALE GENOMIC DNA]</scope>
    <source>
        <strain evidence="7 8">DSM 19600</strain>
    </source>
</reference>
<keyword evidence="8" id="KW-1185">Reference proteome</keyword>
<dbReference type="Gene3D" id="3.90.180.10">
    <property type="entry name" value="Medium-chain alcohol dehydrogenases, catalytic domain"/>
    <property type="match status" value="1"/>
</dbReference>
<dbReference type="SUPFAM" id="SSF51735">
    <property type="entry name" value="NAD(P)-binding Rossmann-fold domains"/>
    <property type="match status" value="1"/>
</dbReference>
<dbReference type="PROSITE" id="PS00059">
    <property type="entry name" value="ADH_ZINC"/>
    <property type="match status" value="1"/>
</dbReference>
<evidence type="ECO:0000256" key="2">
    <source>
        <dbReference type="ARBA" id="ARBA00022723"/>
    </source>
</evidence>
<dbReference type="GO" id="GO:0008270">
    <property type="term" value="F:zinc ion binding"/>
    <property type="evidence" value="ECO:0007669"/>
    <property type="project" value="InterPro"/>
</dbReference>
<dbReference type="EMBL" id="JACIFH010000001">
    <property type="protein sequence ID" value="MBB4140834.1"/>
    <property type="molecule type" value="Genomic_DNA"/>
</dbReference>
<evidence type="ECO:0000313" key="8">
    <source>
        <dbReference type="Proteomes" id="UP000549113"/>
    </source>
</evidence>
<dbReference type="InterPro" id="IPR013149">
    <property type="entry name" value="ADH-like_C"/>
</dbReference>
<dbReference type="PANTHER" id="PTHR43401:SF2">
    <property type="entry name" value="L-THREONINE 3-DEHYDROGENASE"/>
    <property type="match status" value="1"/>
</dbReference>
<dbReference type="InterPro" id="IPR013154">
    <property type="entry name" value="ADH-like_N"/>
</dbReference>
<dbReference type="PANTHER" id="PTHR43401">
    <property type="entry name" value="L-THREONINE 3-DEHYDROGENASE"/>
    <property type="match status" value="1"/>
</dbReference>
<sequence>MSGSTMRAAVLDGAGGIDIQDIPIPRPAADEVVIAPVGTGVCGTDLHLASGEYPHGRFPVVPGHEFAGYVTAVGSDVTTFREGDYVGVNPNVSCGKCTWCLRGATNLCIDIRPVGVSVNGSVAEYVAVPARITFPLSASISHRAAPLIEPFACVLHALERVPDWTDQEMVIFGAGSIGLMAVILGRAEGATGVRVVEPNPARRQAAADLGALQAVASVGELDDTVYDLALDASGHPVAIGQAIATLGPRGRLVQMGVAAPTATVPLYPYEVFAKELSIIGSNSLAEKYPEAAERMVDLQADLTGLVTSTYSLEDYARAMAAAQSPDQIKVQIVNS</sequence>
<dbReference type="InterPro" id="IPR036291">
    <property type="entry name" value="NAD(P)-bd_dom_sf"/>
</dbReference>
<evidence type="ECO:0000256" key="5">
    <source>
        <dbReference type="RuleBase" id="RU361277"/>
    </source>
</evidence>
<evidence type="ECO:0000313" key="7">
    <source>
        <dbReference type="EMBL" id="MBB4140834.1"/>
    </source>
</evidence>
<gene>
    <name evidence="7" type="ORF">BKA10_002628</name>
</gene>
<comment type="caution">
    <text evidence="7">The sequence shown here is derived from an EMBL/GenBank/DDBJ whole genome shotgun (WGS) entry which is preliminary data.</text>
</comment>
<comment type="cofactor">
    <cofactor evidence="1 5">
        <name>Zn(2+)</name>
        <dbReference type="ChEBI" id="CHEBI:29105"/>
    </cofactor>
</comment>
<dbReference type="SMART" id="SM00829">
    <property type="entry name" value="PKS_ER"/>
    <property type="match status" value="1"/>
</dbReference>
<keyword evidence="3 5" id="KW-0862">Zinc</keyword>
<dbReference type="Gene3D" id="3.40.50.720">
    <property type="entry name" value="NAD(P)-binding Rossmann-like Domain"/>
    <property type="match status" value="1"/>
</dbReference>
<dbReference type="RefSeq" id="WP_183500320.1">
    <property type="nucleotide sequence ID" value="NZ_BAABCO010000004.1"/>
</dbReference>
<dbReference type="Proteomes" id="UP000549113">
    <property type="component" value="Unassembled WGS sequence"/>
</dbReference>
<proteinExistence type="inferred from homology"/>
<evidence type="ECO:0000256" key="1">
    <source>
        <dbReference type="ARBA" id="ARBA00001947"/>
    </source>
</evidence>
<dbReference type="Pfam" id="PF08240">
    <property type="entry name" value="ADH_N"/>
    <property type="match status" value="1"/>
</dbReference>
<dbReference type="AlphaFoldDB" id="A0AA40VMV8"/>
<dbReference type="SUPFAM" id="SSF50129">
    <property type="entry name" value="GroES-like"/>
    <property type="match status" value="1"/>
</dbReference>
<dbReference type="Pfam" id="PF00107">
    <property type="entry name" value="ADH_zinc_N"/>
    <property type="match status" value="1"/>
</dbReference>